<dbReference type="PROSITE" id="PS51375">
    <property type="entry name" value="PPR"/>
    <property type="match status" value="3"/>
</dbReference>
<proteinExistence type="inferred from homology"/>
<feature type="repeat" description="PPR" evidence="3">
    <location>
        <begin position="542"/>
        <end position="576"/>
    </location>
</feature>
<dbReference type="InterPro" id="IPR050667">
    <property type="entry name" value="PPR-containing_protein"/>
</dbReference>
<dbReference type="Pfam" id="PF01535">
    <property type="entry name" value="PPR"/>
    <property type="match status" value="2"/>
</dbReference>
<sequence length="589" mass="68087">MQILHKSHKFFIKTFSTSPIITNNNKWRNQVNHTQLITQVSNIILQRHTNNWQQLFKTLNLSTSKSSKSILTPHFYYQIFNKIQQNPKISLIFFNFAIKNLDFIPDLRTQCKLIYILFRSGLLNEGKLILYSLIEAYQPDKIVSSIIEKCDKSSYFDGFSCILSCVIECYCSKNMFLEGLEVYVNARNFGVLVSVYSCNVLLNLLNDKNEVGLAWCLYGSMKRNGVVENQLTWSTIGEILSKCGKGERVERILDLGICTDVLYNVVIGFCSRRGNFEGAFCYLDEMYCKKLDPSIGTYSSILDGACKYRDEGVIRRVISVMVEKRFFPKDFMLDMECNLLIQKLSDMGNSYAAEFVFRKAGDEKVKIRGTSYGCMLQAFSKEGRVKEAIDIHQIVSRKNILVDEGCYRAFLECLCMGSPSEEVSESLKEVIGRRFRPSGTLLSKYISSLCSGKKWKQAEELLDIVLDKGFLLDSCCCSLLVDRYCSIRRIDLALELHRKLIKLESTFDVKAYNFLLKGLFREKRVEEAERIFEFMRRYSTLSCECFTMMIRGLCQEKKFREAMKLHDEMLKLGLKPRENTYKRLISGFQ</sequence>
<gene>
    <name evidence="4" type="ORF">LIER_26643</name>
</gene>
<evidence type="ECO:0000256" key="1">
    <source>
        <dbReference type="ARBA" id="ARBA00007626"/>
    </source>
</evidence>
<evidence type="ECO:0000256" key="3">
    <source>
        <dbReference type="PROSITE-ProRule" id="PRU00708"/>
    </source>
</evidence>
<dbReference type="InterPro" id="IPR011990">
    <property type="entry name" value="TPR-like_helical_dom_sf"/>
</dbReference>
<dbReference type="EMBL" id="BAABME010008352">
    <property type="protein sequence ID" value="GAA0172915.1"/>
    <property type="molecule type" value="Genomic_DNA"/>
</dbReference>
<dbReference type="Gene3D" id="1.25.40.10">
    <property type="entry name" value="Tetratricopeptide repeat domain"/>
    <property type="match status" value="4"/>
</dbReference>
<name>A0AAV3R9B7_LITER</name>
<dbReference type="SUPFAM" id="SSF48452">
    <property type="entry name" value="TPR-like"/>
    <property type="match status" value="1"/>
</dbReference>
<accession>A0AAV3R9B7</accession>
<reference evidence="4 5" key="1">
    <citation type="submission" date="2024-01" db="EMBL/GenBank/DDBJ databases">
        <title>The complete chloroplast genome sequence of Lithospermum erythrorhizon: insights into the phylogenetic relationship among Boraginaceae species and the maternal lineages of purple gromwells.</title>
        <authorList>
            <person name="Okada T."/>
            <person name="Watanabe K."/>
        </authorList>
    </citation>
    <scope>NUCLEOTIDE SEQUENCE [LARGE SCALE GENOMIC DNA]</scope>
</reference>
<evidence type="ECO:0000313" key="5">
    <source>
        <dbReference type="Proteomes" id="UP001454036"/>
    </source>
</evidence>
<dbReference type="Proteomes" id="UP001454036">
    <property type="component" value="Unassembled WGS sequence"/>
</dbReference>
<feature type="repeat" description="PPR" evidence="3">
    <location>
        <begin position="508"/>
        <end position="538"/>
    </location>
</feature>
<dbReference type="Pfam" id="PF13041">
    <property type="entry name" value="PPR_2"/>
    <property type="match status" value="2"/>
</dbReference>
<feature type="repeat" description="PPR" evidence="3">
    <location>
        <begin position="259"/>
        <end position="293"/>
    </location>
</feature>
<protein>
    <recommendedName>
        <fullName evidence="6">Pentatricopeptide repeat-containing protein</fullName>
    </recommendedName>
</protein>
<comment type="caution">
    <text evidence="4">The sequence shown here is derived from an EMBL/GenBank/DDBJ whole genome shotgun (WGS) entry which is preliminary data.</text>
</comment>
<organism evidence="4 5">
    <name type="scientific">Lithospermum erythrorhizon</name>
    <name type="common">Purple gromwell</name>
    <name type="synonym">Lithospermum officinale var. erythrorhizon</name>
    <dbReference type="NCBI Taxonomy" id="34254"/>
    <lineage>
        <taxon>Eukaryota</taxon>
        <taxon>Viridiplantae</taxon>
        <taxon>Streptophyta</taxon>
        <taxon>Embryophyta</taxon>
        <taxon>Tracheophyta</taxon>
        <taxon>Spermatophyta</taxon>
        <taxon>Magnoliopsida</taxon>
        <taxon>eudicotyledons</taxon>
        <taxon>Gunneridae</taxon>
        <taxon>Pentapetalae</taxon>
        <taxon>asterids</taxon>
        <taxon>lamiids</taxon>
        <taxon>Boraginales</taxon>
        <taxon>Boraginaceae</taxon>
        <taxon>Boraginoideae</taxon>
        <taxon>Lithospermeae</taxon>
        <taxon>Lithospermum</taxon>
    </lineage>
</organism>
<keyword evidence="2" id="KW-0677">Repeat</keyword>
<dbReference type="NCBIfam" id="TIGR00756">
    <property type="entry name" value="PPR"/>
    <property type="match status" value="3"/>
</dbReference>
<evidence type="ECO:0000313" key="4">
    <source>
        <dbReference type="EMBL" id="GAA0172915.1"/>
    </source>
</evidence>
<evidence type="ECO:0008006" key="6">
    <source>
        <dbReference type="Google" id="ProtNLM"/>
    </source>
</evidence>
<dbReference type="PANTHER" id="PTHR47939">
    <property type="entry name" value="MEMBRANE-ASSOCIATED SALT-INDUCIBLE PROTEIN-LIKE"/>
    <property type="match status" value="1"/>
</dbReference>
<dbReference type="InterPro" id="IPR002885">
    <property type="entry name" value="PPR_rpt"/>
</dbReference>
<keyword evidence="5" id="KW-1185">Reference proteome</keyword>
<evidence type="ECO:0000256" key="2">
    <source>
        <dbReference type="ARBA" id="ARBA00022737"/>
    </source>
</evidence>
<comment type="similarity">
    <text evidence="1">Belongs to the PPR family. P subfamily.</text>
</comment>
<dbReference type="AlphaFoldDB" id="A0AAV3R9B7"/>
<dbReference type="PANTHER" id="PTHR47939:SF2">
    <property type="entry name" value="OS03G0782900 PROTEIN"/>
    <property type="match status" value="1"/>
</dbReference>